<evidence type="ECO:0000313" key="5">
    <source>
        <dbReference type="EMBL" id="KAB2933514.1"/>
    </source>
</evidence>
<evidence type="ECO:0000256" key="2">
    <source>
        <dbReference type="ARBA" id="ARBA00023125"/>
    </source>
</evidence>
<dbReference type="Pfam" id="PF01047">
    <property type="entry name" value="MarR"/>
    <property type="match status" value="1"/>
</dbReference>
<name>A0A833H2Z8_9LEPT</name>
<dbReference type="SMART" id="SM00347">
    <property type="entry name" value="HTH_MARR"/>
    <property type="match status" value="1"/>
</dbReference>
<dbReference type="InterPro" id="IPR000835">
    <property type="entry name" value="HTH_MarR-typ"/>
</dbReference>
<proteinExistence type="predicted"/>
<evidence type="ECO:0000259" key="4">
    <source>
        <dbReference type="PROSITE" id="PS50995"/>
    </source>
</evidence>
<dbReference type="PANTHER" id="PTHR42756:SF1">
    <property type="entry name" value="TRANSCRIPTIONAL REPRESSOR OF EMRAB OPERON"/>
    <property type="match status" value="1"/>
</dbReference>
<protein>
    <submittedName>
        <fullName evidence="5">Winged helix-turn-helix transcriptional regulator</fullName>
    </submittedName>
</protein>
<accession>A0A833H2Z8</accession>
<feature type="domain" description="HTH marR-type" evidence="4">
    <location>
        <begin position="7"/>
        <end position="146"/>
    </location>
</feature>
<sequence length="153" mass="17511">MAISGKSMPLWQLVRRVSESYGRRLQEHKKDQPGSKLLSSVSVQQFQYLQAISRMDRPTVGRLAEYFSVTPPTATVIVRRLEDQGLIRKKIDADDARIQHITLTEKGQRLLSVQEGAFKALAGDISHILTKEELRRYSELTEKICRAFEPDEK</sequence>
<dbReference type="PANTHER" id="PTHR42756">
    <property type="entry name" value="TRANSCRIPTIONAL REGULATOR, MARR"/>
    <property type="match status" value="1"/>
</dbReference>
<dbReference type="AlphaFoldDB" id="A0A833H2Z8"/>
<organism evidence="5 6">
    <name type="scientific">Leptonema illini</name>
    <dbReference type="NCBI Taxonomy" id="183"/>
    <lineage>
        <taxon>Bacteria</taxon>
        <taxon>Pseudomonadati</taxon>
        <taxon>Spirochaetota</taxon>
        <taxon>Spirochaetia</taxon>
        <taxon>Leptospirales</taxon>
        <taxon>Leptospiraceae</taxon>
        <taxon>Leptonema</taxon>
    </lineage>
</organism>
<evidence type="ECO:0000256" key="3">
    <source>
        <dbReference type="ARBA" id="ARBA00023163"/>
    </source>
</evidence>
<dbReference type="PRINTS" id="PR00598">
    <property type="entry name" value="HTHMARR"/>
</dbReference>
<gene>
    <name evidence="5" type="ORF">F9K24_06600</name>
</gene>
<dbReference type="SUPFAM" id="SSF46785">
    <property type="entry name" value="Winged helix' DNA-binding domain"/>
    <property type="match status" value="1"/>
</dbReference>
<keyword evidence="1" id="KW-0805">Transcription regulation</keyword>
<dbReference type="PROSITE" id="PS50995">
    <property type="entry name" value="HTH_MARR_2"/>
    <property type="match status" value="1"/>
</dbReference>
<dbReference type="InterPro" id="IPR036388">
    <property type="entry name" value="WH-like_DNA-bd_sf"/>
</dbReference>
<keyword evidence="3" id="KW-0804">Transcription</keyword>
<dbReference type="Gene3D" id="1.10.10.10">
    <property type="entry name" value="Winged helix-like DNA-binding domain superfamily/Winged helix DNA-binding domain"/>
    <property type="match status" value="1"/>
</dbReference>
<dbReference type="GO" id="GO:0003677">
    <property type="term" value="F:DNA binding"/>
    <property type="evidence" value="ECO:0007669"/>
    <property type="project" value="UniProtKB-KW"/>
</dbReference>
<dbReference type="InterPro" id="IPR036390">
    <property type="entry name" value="WH_DNA-bd_sf"/>
</dbReference>
<comment type="caution">
    <text evidence="5">The sequence shown here is derived from an EMBL/GenBank/DDBJ whole genome shotgun (WGS) entry which is preliminary data.</text>
</comment>
<dbReference type="Proteomes" id="UP000460298">
    <property type="component" value="Unassembled WGS sequence"/>
</dbReference>
<dbReference type="EMBL" id="WBUI01000005">
    <property type="protein sequence ID" value="KAB2933514.1"/>
    <property type="molecule type" value="Genomic_DNA"/>
</dbReference>
<evidence type="ECO:0000256" key="1">
    <source>
        <dbReference type="ARBA" id="ARBA00023015"/>
    </source>
</evidence>
<reference evidence="5 6" key="1">
    <citation type="submission" date="2019-10" db="EMBL/GenBank/DDBJ databases">
        <title>Extracellular Electron Transfer in a Candidatus Methanoperedens spp. Enrichment Culture.</title>
        <authorList>
            <person name="Berger S."/>
            <person name="Rangel Shaw D."/>
            <person name="Berben T."/>
            <person name="In 'T Zandt M."/>
            <person name="Frank J."/>
            <person name="Reimann J."/>
            <person name="Jetten M.S.M."/>
            <person name="Welte C.U."/>
        </authorList>
    </citation>
    <scope>NUCLEOTIDE SEQUENCE [LARGE SCALE GENOMIC DNA]</scope>
    <source>
        <strain evidence="5">SB12</strain>
    </source>
</reference>
<dbReference type="GO" id="GO:0003700">
    <property type="term" value="F:DNA-binding transcription factor activity"/>
    <property type="evidence" value="ECO:0007669"/>
    <property type="project" value="InterPro"/>
</dbReference>
<evidence type="ECO:0000313" key="6">
    <source>
        <dbReference type="Proteomes" id="UP000460298"/>
    </source>
</evidence>
<keyword evidence="2" id="KW-0238">DNA-binding</keyword>